<keyword evidence="2" id="KW-0732">Signal</keyword>
<dbReference type="OrthoDB" id="3801204at2759"/>
<dbReference type="EMBL" id="MU005764">
    <property type="protein sequence ID" value="KAF2715751.1"/>
    <property type="molecule type" value="Genomic_DNA"/>
</dbReference>
<reference evidence="3" key="1">
    <citation type="journal article" date="2020" name="Stud. Mycol.">
        <title>101 Dothideomycetes genomes: a test case for predicting lifestyles and emergence of pathogens.</title>
        <authorList>
            <person name="Haridas S."/>
            <person name="Albert R."/>
            <person name="Binder M."/>
            <person name="Bloem J."/>
            <person name="Labutti K."/>
            <person name="Salamov A."/>
            <person name="Andreopoulos B."/>
            <person name="Baker S."/>
            <person name="Barry K."/>
            <person name="Bills G."/>
            <person name="Bluhm B."/>
            <person name="Cannon C."/>
            <person name="Castanera R."/>
            <person name="Culley D."/>
            <person name="Daum C."/>
            <person name="Ezra D."/>
            <person name="Gonzalez J."/>
            <person name="Henrissat B."/>
            <person name="Kuo A."/>
            <person name="Liang C."/>
            <person name="Lipzen A."/>
            <person name="Lutzoni F."/>
            <person name="Magnuson J."/>
            <person name="Mondo S."/>
            <person name="Nolan M."/>
            <person name="Ohm R."/>
            <person name="Pangilinan J."/>
            <person name="Park H.-J."/>
            <person name="Ramirez L."/>
            <person name="Alfaro M."/>
            <person name="Sun H."/>
            <person name="Tritt A."/>
            <person name="Yoshinaga Y."/>
            <person name="Zwiers L.-H."/>
            <person name="Turgeon B."/>
            <person name="Goodwin S."/>
            <person name="Spatafora J."/>
            <person name="Crous P."/>
            <person name="Grigoriev I."/>
        </authorList>
    </citation>
    <scope>NUCLEOTIDE SEQUENCE</scope>
    <source>
        <strain evidence="3">CBS 279.74</strain>
    </source>
</reference>
<dbReference type="AlphaFoldDB" id="A0A6G1KTN4"/>
<feature type="region of interest" description="Disordered" evidence="1">
    <location>
        <begin position="50"/>
        <end position="89"/>
    </location>
</feature>
<evidence type="ECO:0000256" key="2">
    <source>
        <dbReference type="SAM" id="SignalP"/>
    </source>
</evidence>
<evidence type="ECO:0000313" key="3">
    <source>
        <dbReference type="EMBL" id="KAF2715751.1"/>
    </source>
</evidence>
<organism evidence="3 4">
    <name type="scientific">Pleomassaria siparia CBS 279.74</name>
    <dbReference type="NCBI Taxonomy" id="1314801"/>
    <lineage>
        <taxon>Eukaryota</taxon>
        <taxon>Fungi</taxon>
        <taxon>Dikarya</taxon>
        <taxon>Ascomycota</taxon>
        <taxon>Pezizomycotina</taxon>
        <taxon>Dothideomycetes</taxon>
        <taxon>Pleosporomycetidae</taxon>
        <taxon>Pleosporales</taxon>
        <taxon>Pleomassariaceae</taxon>
        <taxon>Pleomassaria</taxon>
    </lineage>
</organism>
<accession>A0A6G1KTN4</accession>
<sequence length="89" mass="9239">MRFTTATHALVLGLYASTPVFAEASDLNKDVASPHVGSRSNMAANWVKIPRGAEGILESRQGKGKGGGPPPPPGPPPPRVEQRQGKGKG</sequence>
<evidence type="ECO:0000313" key="4">
    <source>
        <dbReference type="Proteomes" id="UP000799428"/>
    </source>
</evidence>
<dbReference type="Proteomes" id="UP000799428">
    <property type="component" value="Unassembled WGS sequence"/>
</dbReference>
<gene>
    <name evidence="3" type="ORF">K504DRAFT_497612</name>
</gene>
<name>A0A6G1KTN4_9PLEO</name>
<feature type="non-terminal residue" evidence="3">
    <location>
        <position position="89"/>
    </location>
</feature>
<feature type="chain" id="PRO_5026335827" evidence="2">
    <location>
        <begin position="23"/>
        <end position="89"/>
    </location>
</feature>
<feature type="compositionally biased region" description="Basic and acidic residues" evidence="1">
    <location>
        <begin position="80"/>
        <end position="89"/>
    </location>
</feature>
<keyword evidence="4" id="KW-1185">Reference proteome</keyword>
<proteinExistence type="predicted"/>
<evidence type="ECO:0000256" key="1">
    <source>
        <dbReference type="SAM" id="MobiDB-lite"/>
    </source>
</evidence>
<feature type="compositionally biased region" description="Pro residues" evidence="1">
    <location>
        <begin position="68"/>
        <end position="79"/>
    </location>
</feature>
<protein>
    <submittedName>
        <fullName evidence="3">Uncharacterized protein</fullName>
    </submittedName>
</protein>
<feature type="signal peptide" evidence="2">
    <location>
        <begin position="1"/>
        <end position="22"/>
    </location>
</feature>